<comment type="caution">
    <text evidence="10">The sequence shown here is derived from an EMBL/GenBank/DDBJ whole genome shotgun (WGS) entry which is preliminary data.</text>
</comment>
<evidence type="ECO:0000256" key="9">
    <source>
        <dbReference type="ARBA" id="ARBA00068761"/>
    </source>
</evidence>
<dbReference type="Proteomes" id="UP000288216">
    <property type="component" value="Unassembled WGS sequence"/>
</dbReference>
<dbReference type="InterPro" id="IPR036406">
    <property type="entry name" value="Coprogen_oxidase_aer_sf"/>
</dbReference>
<comment type="subunit">
    <text evidence="3">Homodimer.</text>
</comment>
<dbReference type="SUPFAM" id="SSF102886">
    <property type="entry name" value="Coproporphyrinogen III oxidase"/>
    <property type="match status" value="1"/>
</dbReference>
<evidence type="ECO:0000256" key="2">
    <source>
        <dbReference type="ARBA" id="ARBA00010644"/>
    </source>
</evidence>
<evidence type="ECO:0000313" key="10">
    <source>
        <dbReference type="EMBL" id="GCB69941.1"/>
    </source>
</evidence>
<proteinExistence type="inferred from homology"/>
<comment type="similarity">
    <text evidence="2">Belongs to the aerobic coproporphyrinogen-III oxidase family.</text>
</comment>
<dbReference type="OrthoDB" id="15318at2759"/>
<dbReference type="GO" id="GO:0005737">
    <property type="term" value="C:cytoplasm"/>
    <property type="evidence" value="ECO:0007669"/>
    <property type="project" value="TreeGrafter"/>
</dbReference>
<dbReference type="NCBIfam" id="NF003727">
    <property type="entry name" value="PRK05330.1"/>
    <property type="match status" value="1"/>
</dbReference>
<keyword evidence="5" id="KW-0560">Oxidoreductase</keyword>
<evidence type="ECO:0000256" key="8">
    <source>
        <dbReference type="ARBA" id="ARBA00050340"/>
    </source>
</evidence>
<dbReference type="PANTHER" id="PTHR10755:SF0">
    <property type="entry name" value="OXYGEN-DEPENDENT COPROPORPHYRINOGEN-III OXIDASE, MITOCHONDRIAL"/>
    <property type="match status" value="1"/>
</dbReference>
<dbReference type="STRING" id="75743.A0A401P9W4"/>
<keyword evidence="11" id="KW-1185">Reference proteome</keyword>
<dbReference type="FunFam" id="3.40.1500.10:FF:000002">
    <property type="entry name" value="oxygen-dependent coproporphyrinogen-III oxidase, mitochondrial"/>
    <property type="match status" value="1"/>
</dbReference>
<evidence type="ECO:0000256" key="6">
    <source>
        <dbReference type="ARBA" id="ARBA00023133"/>
    </source>
</evidence>
<evidence type="ECO:0000313" key="11">
    <source>
        <dbReference type="Proteomes" id="UP000288216"/>
    </source>
</evidence>
<sequence>MSQLVALSALSRCGSRLALSNAGGAAACRPYSGARRLTGGFYKPFLLGSAALVGATVAGFGLSRSRAVLAAKSVRTPAERDQRELNEILQKCKHFMSDPVTDINKLLENKDDMRTKMELLVMDVQADVCKALAEVDGGQTFKVDRWHRKEGGGGISCVLQDGKVFEKAGVNVSVVFGNLSEEATKQMRSRGKSLKSKDGKLPFCAMGVSSVIHPKNPHIPTIHFNYRYFEIEEADGHKSWWFGGGTDLTPTYLNKDDAIHFHKTLKEACDKHDQSYYPTFKKWCDDYFTIKHRGERRGVGGIFFDDLDSPSAEGLFGFVQSCAKAVVPCYIPIVKKHLHDSYTPEEKAWQQLRRGRYVEFNLVYDRGTKFGLATPGSRIESILMSLPLTARWEYMHDPAKGTKEAEIIEVLKNPKDWVH</sequence>
<dbReference type="EMBL" id="BFAA01003252">
    <property type="protein sequence ID" value="GCB69941.1"/>
    <property type="molecule type" value="Genomic_DNA"/>
</dbReference>
<dbReference type="UniPathway" id="UPA00251">
    <property type="reaction ID" value="UER00322"/>
</dbReference>
<protein>
    <recommendedName>
        <fullName evidence="9">Oxygen-dependent coproporphyrinogen-III oxidase, mitochondrial</fullName>
        <ecNumber evidence="4">1.3.3.3</ecNumber>
    </recommendedName>
</protein>
<comment type="pathway">
    <text evidence="1">Porphyrin-containing compound metabolism; protoporphyrin-IX biosynthesis; protoporphyrinogen-IX from coproporphyrinogen-III (O2 route): step 1/1.</text>
</comment>
<gene>
    <name evidence="10" type="ORF">scyTo_0008477</name>
</gene>
<dbReference type="GO" id="GO:0006782">
    <property type="term" value="P:protoporphyrinogen IX biosynthetic process"/>
    <property type="evidence" value="ECO:0007669"/>
    <property type="project" value="UniProtKB-UniPathway"/>
</dbReference>
<dbReference type="Gene3D" id="3.40.1500.10">
    <property type="entry name" value="Coproporphyrinogen III oxidase, aerobic"/>
    <property type="match status" value="1"/>
</dbReference>
<dbReference type="PRINTS" id="PR00073">
    <property type="entry name" value="COPRGNOXDASE"/>
</dbReference>
<dbReference type="Pfam" id="PF01218">
    <property type="entry name" value="Coprogen_oxidas"/>
    <property type="match status" value="1"/>
</dbReference>
<keyword evidence="6" id="KW-0350">Heme biosynthesis</keyword>
<dbReference type="PANTHER" id="PTHR10755">
    <property type="entry name" value="COPROPORPHYRINOGEN III OXIDASE, MITOCHONDRIAL"/>
    <property type="match status" value="1"/>
</dbReference>
<evidence type="ECO:0000256" key="3">
    <source>
        <dbReference type="ARBA" id="ARBA00011738"/>
    </source>
</evidence>
<reference evidence="10 11" key="1">
    <citation type="journal article" date="2018" name="Nat. Ecol. Evol.">
        <title>Shark genomes provide insights into elasmobranch evolution and the origin of vertebrates.</title>
        <authorList>
            <person name="Hara Y"/>
            <person name="Yamaguchi K"/>
            <person name="Onimaru K"/>
            <person name="Kadota M"/>
            <person name="Koyanagi M"/>
            <person name="Keeley SD"/>
            <person name="Tatsumi K"/>
            <person name="Tanaka K"/>
            <person name="Motone F"/>
            <person name="Kageyama Y"/>
            <person name="Nozu R"/>
            <person name="Adachi N"/>
            <person name="Nishimura O"/>
            <person name="Nakagawa R"/>
            <person name="Tanegashima C"/>
            <person name="Kiyatake I"/>
            <person name="Matsumoto R"/>
            <person name="Murakumo K"/>
            <person name="Nishida K"/>
            <person name="Terakita A"/>
            <person name="Kuratani S"/>
            <person name="Sato K"/>
            <person name="Hyodo S Kuraku.S."/>
        </authorList>
    </citation>
    <scope>NUCLEOTIDE SEQUENCE [LARGE SCALE GENOMIC DNA]</scope>
</reference>
<name>A0A401P9W4_SCYTO</name>
<comment type="catalytic activity">
    <reaction evidence="8">
        <text>coproporphyrinogen III + O2 + 2 H(+) = protoporphyrinogen IX + 2 CO2 + 2 H2O</text>
        <dbReference type="Rhea" id="RHEA:18257"/>
        <dbReference type="ChEBI" id="CHEBI:15377"/>
        <dbReference type="ChEBI" id="CHEBI:15378"/>
        <dbReference type="ChEBI" id="CHEBI:15379"/>
        <dbReference type="ChEBI" id="CHEBI:16526"/>
        <dbReference type="ChEBI" id="CHEBI:57307"/>
        <dbReference type="ChEBI" id="CHEBI:57309"/>
        <dbReference type="EC" id="1.3.3.3"/>
    </reaction>
    <physiologicalReaction direction="left-to-right" evidence="8">
        <dbReference type="Rhea" id="RHEA:18258"/>
    </physiologicalReaction>
</comment>
<dbReference type="EC" id="1.3.3.3" evidence="4"/>
<organism evidence="10 11">
    <name type="scientific">Scyliorhinus torazame</name>
    <name type="common">Cloudy catshark</name>
    <name type="synonym">Catulus torazame</name>
    <dbReference type="NCBI Taxonomy" id="75743"/>
    <lineage>
        <taxon>Eukaryota</taxon>
        <taxon>Metazoa</taxon>
        <taxon>Chordata</taxon>
        <taxon>Craniata</taxon>
        <taxon>Vertebrata</taxon>
        <taxon>Chondrichthyes</taxon>
        <taxon>Elasmobranchii</taxon>
        <taxon>Galeomorphii</taxon>
        <taxon>Galeoidea</taxon>
        <taxon>Carcharhiniformes</taxon>
        <taxon>Scyliorhinidae</taxon>
        <taxon>Scyliorhinus</taxon>
    </lineage>
</organism>
<evidence type="ECO:0000256" key="7">
    <source>
        <dbReference type="ARBA" id="ARBA00023244"/>
    </source>
</evidence>
<dbReference type="OMA" id="VHANWRY"/>
<dbReference type="PROSITE" id="PS01021">
    <property type="entry name" value="COPROGEN_OXIDASE"/>
    <property type="match status" value="1"/>
</dbReference>
<evidence type="ECO:0000256" key="1">
    <source>
        <dbReference type="ARBA" id="ARBA00005168"/>
    </source>
</evidence>
<keyword evidence="7" id="KW-0627">Porphyrin biosynthesis</keyword>
<accession>A0A401P9W4</accession>
<dbReference type="AlphaFoldDB" id="A0A401P9W4"/>
<dbReference type="GO" id="GO:0004109">
    <property type="term" value="F:coproporphyrinogen oxidase activity"/>
    <property type="evidence" value="ECO:0007669"/>
    <property type="project" value="UniProtKB-EC"/>
</dbReference>
<dbReference type="InterPro" id="IPR018375">
    <property type="entry name" value="Coprogen_oxidase_CS"/>
</dbReference>
<dbReference type="InterPro" id="IPR001260">
    <property type="entry name" value="Coprogen_oxidase_aer"/>
</dbReference>
<evidence type="ECO:0000256" key="5">
    <source>
        <dbReference type="ARBA" id="ARBA00023002"/>
    </source>
</evidence>
<evidence type="ECO:0000256" key="4">
    <source>
        <dbReference type="ARBA" id="ARBA00012869"/>
    </source>
</evidence>